<accession>A0ABS2FRN2</accession>
<gene>
    <name evidence="1" type="ORF">H9X91_00500</name>
</gene>
<keyword evidence="2" id="KW-1185">Reference proteome</keyword>
<name>A0ABS2FRN2_9FIRM</name>
<protein>
    <submittedName>
        <fullName evidence="1">Uncharacterized protein</fullName>
    </submittedName>
</protein>
<evidence type="ECO:0000313" key="2">
    <source>
        <dbReference type="Proteomes" id="UP000719500"/>
    </source>
</evidence>
<reference evidence="1 2" key="1">
    <citation type="journal article" date="2021" name="Sci. Rep.">
        <title>The distribution of antibiotic resistance genes in chicken gut microbiota commensals.</title>
        <authorList>
            <person name="Juricova H."/>
            <person name="Matiasovicova J."/>
            <person name="Kubasova T."/>
            <person name="Cejkova D."/>
            <person name="Rychlik I."/>
        </authorList>
    </citation>
    <scope>NUCLEOTIDE SEQUENCE [LARGE SCALE GENOMIC DNA]</scope>
    <source>
        <strain evidence="1 2">An411</strain>
    </source>
</reference>
<proteinExistence type="predicted"/>
<comment type="caution">
    <text evidence="1">The sequence shown here is derived from an EMBL/GenBank/DDBJ whole genome shotgun (WGS) entry which is preliminary data.</text>
</comment>
<dbReference type="EMBL" id="JACSNX010000001">
    <property type="protein sequence ID" value="MBM6849915.1"/>
    <property type="molecule type" value="Genomic_DNA"/>
</dbReference>
<dbReference type="Proteomes" id="UP000719500">
    <property type="component" value="Unassembled WGS sequence"/>
</dbReference>
<organism evidence="1 2">
    <name type="scientific">Oscillibacter valericigenes</name>
    <dbReference type="NCBI Taxonomy" id="351091"/>
    <lineage>
        <taxon>Bacteria</taxon>
        <taxon>Bacillati</taxon>
        <taxon>Bacillota</taxon>
        <taxon>Clostridia</taxon>
        <taxon>Eubacteriales</taxon>
        <taxon>Oscillospiraceae</taxon>
        <taxon>Oscillibacter</taxon>
    </lineage>
</organism>
<sequence>MEERDIQMEDPFAFLTLNFLKKSEIFPGSIGTFRYRFQRTGKVNDGSIQAWVYENICFEKAQQIETETFPWTEEGMASLRAWLNEKLRERGSETYSVRGGR</sequence>
<evidence type="ECO:0000313" key="1">
    <source>
        <dbReference type="EMBL" id="MBM6849915.1"/>
    </source>
</evidence>